<feature type="binding site" evidence="10">
    <location>
        <position position="73"/>
    </location>
    <ligand>
        <name>5-amino-1-(5-phospho-beta-D-ribosyl)imidazole-4-carboxamide</name>
        <dbReference type="ChEBI" id="CHEBI:58475"/>
    </ligand>
</feature>
<dbReference type="EMBL" id="CP045482">
    <property type="protein sequence ID" value="QGR22552.1"/>
    <property type="molecule type" value="Genomic_DNA"/>
</dbReference>
<dbReference type="InterPro" id="IPR016185">
    <property type="entry name" value="PreATP-grasp_dom_sf"/>
</dbReference>
<dbReference type="Pfam" id="PF06849">
    <property type="entry name" value="DUF1246"/>
    <property type="match status" value="1"/>
</dbReference>
<dbReference type="GeneID" id="42780394"/>
<dbReference type="GO" id="GO:0016879">
    <property type="term" value="F:ligase activity, forming carbon-nitrogen bonds"/>
    <property type="evidence" value="ECO:0007669"/>
    <property type="project" value="UniProtKB-UniRule"/>
</dbReference>
<accession>A0A650CY45</accession>
<dbReference type="InterPro" id="IPR009720">
    <property type="entry name" value="IMP_biosynth_PurP_C"/>
</dbReference>
<keyword evidence="14" id="KW-1185">Reference proteome</keyword>
<keyword evidence="5 10" id="KW-0547">Nucleotide-binding</keyword>
<dbReference type="EMBL" id="WHYS01000001">
    <property type="protein sequence ID" value="MQL54759.1"/>
    <property type="molecule type" value="Genomic_DNA"/>
</dbReference>
<evidence type="ECO:0000256" key="8">
    <source>
        <dbReference type="ARBA" id="ARBA00022842"/>
    </source>
</evidence>
<proteinExistence type="inferred from homology"/>
<feature type="domain" description="ATP-grasp" evidence="11">
    <location>
        <begin position="94"/>
        <end position="321"/>
    </location>
</feature>
<comment type="cofactor">
    <cofactor evidence="1">
        <name>Mn(2+)</name>
        <dbReference type="ChEBI" id="CHEBI:29035"/>
    </cofactor>
</comment>
<dbReference type="InterPro" id="IPR013815">
    <property type="entry name" value="ATP_grasp_subdomain_1"/>
</dbReference>
<keyword evidence="6 10" id="KW-0658">Purine biosynthesis</keyword>
<comment type="pathway">
    <text evidence="10">Purine metabolism; IMP biosynthesis via de novo pathway; 5-formamido-1-(5-phospho-D-ribosyl)imidazole-4-carboxamide from 5-amino-1-(5-phospho-D-ribosyl)imidazole-4-carboxamide (formate route): step 1/1.</text>
</comment>
<evidence type="ECO:0000256" key="2">
    <source>
        <dbReference type="ARBA" id="ARBA00001946"/>
    </source>
</evidence>
<reference evidence="13 14" key="2">
    <citation type="submission" date="2019-10" db="EMBL/GenBank/DDBJ databases">
        <title>Genome Sequences from Six Type Strain Members of the Archaeal Family Sulfolobaceae: Acidianus ambivalens, Acidianus infernus, Metallosphaera prunae, Stygiolobus azoricus, Sulfolobus metallicus, and Sulfurisphaera ohwakuensis.</title>
        <authorList>
            <person name="Counts J.A."/>
            <person name="Kelly R.M."/>
        </authorList>
    </citation>
    <scope>NUCLEOTIDE SEQUENCE [LARGE SCALE GENOMIC DNA]</scope>
    <source>
        <strain evidence="13 14">LEI 10</strain>
    </source>
</reference>
<keyword evidence="8" id="KW-0460">Magnesium</keyword>
<protein>
    <recommendedName>
        <fullName evidence="10">5-formaminoimidazole-4-carboxamide-1-(beta)-D-ribofuranosyl 5'-monophosphate synthetase</fullName>
        <ecNumber evidence="10">6.3.4.23</ecNumber>
    </recommendedName>
    <alternativeName>
        <fullName evidence="10">5-aminoimidazole-4-carboxamide-1-beta-D-ribofuranosyl 5'-monophosphate--formate ligase</fullName>
    </alternativeName>
</protein>
<evidence type="ECO:0000256" key="4">
    <source>
        <dbReference type="ARBA" id="ARBA00022723"/>
    </source>
</evidence>
<comment type="similarity">
    <text evidence="10">Belongs to the phosphohexose mutase family.</text>
</comment>
<evidence type="ECO:0000259" key="11">
    <source>
        <dbReference type="PROSITE" id="PS50975"/>
    </source>
</evidence>
<evidence type="ECO:0000256" key="7">
    <source>
        <dbReference type="ARBA" id="ARBA00022840"/>
    </source>
</evidence>
<feature type="binding site" evidence="10">
    <location>
        <position position="9"/>
    </location>
    <ligand>
        <name>5-amino-1-(5-phospho-beta-D-ribosyl)imidazole-4-carboxamide</name>
        <dbReference type="ChEBI" id="CHEBI:58475"/>
    </ligand>
</feature>
<dbReference type="PIRSF" id="PIRSF004602">
    <property type="entry name" value="ATPgrasp_PurP"/>
    <property type="match status" value="1"/>
</dbReference>
<keyword evidence="4" id="KW-0479">Metal-binding</keyword>
<keyword evidence="9" id="KW-0464">Manganese</keyword>
<dbReference type="GO" id="GO:0005524">
    <property type="term" value="F:ATP binding"/>
    <property type="evidence" value="ECO:0007669"/>
    <property type="project" value="UniProtKB-UniRule"/>
</dbReference>
<dbReference type="EC" id="6.3.4.23" evidence="10"/>
<evidence type="ECO:0000313" key="12">
    <source>
        <dbReference type="EMBL" id="MQL54759.1"/>
    </source>
</evidence>
<dbReference type="Pfam" id="PF06973">
    <property type="entry name" value="DUF1297"/>
    <property type="match status" value="1"/>
</dbReference>
<evidence type="ECO:0000256" key="10">
    <source>
        <dbReference type="HAMAP-Rule" id="MF_01163"/>
    </source>
</evidence>
<evidence type="ECO:0000256" key="3">
    <source>
        <dbReference type="ARBA" id="ARBA00022598"/>
    </source>
</evidence>
<evidence type="ECO:0000256" key="5">
    <source>
        <dbReference type="ARBA" id="ARBA00022741"/>
    </source>
</evidence>
<dbReference type="RefSeq" id="WP_152940042.1">
    <property type="nucleotide sequence ID" value="NZ_CP045482.1"/>
</dbReference>
<dbReference type="InterPro" id="IPR023656">
    <property type="entry name" value="IMP_biosynth_PurP"/>
</dbReference>
<dbReference type="AlphaFoldDB" id="A0A650CY45"/>
<dbReference type="Gene3D" id="3.30.1490.20">
    <property type="entry name" value="ATP-grasp fold, A domain"/>
    <property type="match status" value="1"/>
</dbReference>
<organism evidence="13 14">
    <name type="scientific">Acidianus ambivalens</name>
    <name type="common">Desulfurolobus ambivalens</name>
    <dbReference type="NCBI Taxonomy" id="2283"/>
    <lineage>
        <taxon>Archaea</taxon>
        <taxon>Thermoproteota</taxon>
        <taxon>Thermoprotei</taxon>
        <taxon>Sulfolobales</taxon>
        <taxon>Sulfolobaceae</taxon>
        <taxon>Acidianus</taxon>
    </lineage>
</organism>
<sequence>MIISTLGSHSSLQILHGAKKEGFTTNVITDKNRENFYKRFNFIDEVRSYNSLDDALDLINKNNEESVFIPHGSLIEYLGMDRVKRIKTPIFGNRNLFEWEANQHKKMSLLKMAKIKIPESFESPEDVDRLVIVKLLGAKGGKGYFIAKNKEEVKEGLNKLLEAKLIKSIDEVIIQEYVIGIPMYFHFFYSPIFKRVEITGMDIRYETNVDGLRRLPTNLINVDPTFVVAGNIPVIARESILPKAFEYAENFVNTVKENVPPGMIGPFCLESIVTDSLDIVVFEFSGRIVAGTNLYVEGSPYSWLYWDEPMSVGRRIAREIKIAKLENKLGEVTT</sequence>
<dbReference type="GO" id="GO:0006189">
    <property type="term" value="P:'de novo' IMP biosynthetic process"/>
    <property type="evidence" value="ECO:0007669"/>
    <property type="project" value="UniProtKB-UniRule"/>
</dbReference>
<evidence type="ECO:0000313" key="14">
    <source>
        <dbReference type="Proteomes" id="UP000426328"/>
    </source>
</evidence>
<dbReference type="Proteomes" id="UP000426328">
    <property type="component" value="Chromosome"/>
</dbReference>
<dbReference type="Gene3D" id="3.40.50.20">
    <property type="match status" value="1"/>
</dbReference>
<dbReference type="HAMAP" id="MF_01163">
    <property type="entry name" value="IMP_biosynth_PurP"/>
    <property type="match status" value="1"/>
</dbReference>
<dbReference type="PROSITE" id="PS50975">
    <property type="entry name" value="ATP_GRASP"/>
    <property type="match status" value="1"/>
</dbReference>
<dbReference type="Gene3D" id="3.30.470.20">
    <property type="entry name" value="ATP-grasp fold, B domain"/>
    <property type="match status" value="1"/>
</dbReference>
<feature type="binding site" evidence="10">
    <location>
        <position position="206"/>
    </location>
    <ligand>
        <name>ATP</name>
        <dbReference type="ChEBI" id="CHEBI:30616"/>
    </ligand>
</feature>
<comment type="catalytic activity">
    <reaction evidence="10">
        <text>5-amino-1-(5-phospho-beta-D-ribosyl)imidazole-4-carboxamide + formate + ATP = 5-formamido-1-(5-phospho-D-ribosyl)imidazole-4-carboxamide + ADP + phosphate</text>
        <dbReference type="Rhea" id="RHEA:24836"/>
        <dbReference type="ChEBI" id="CHEBI:15740"/>
        <dbReference type="ChEBI" id="CHEBI:30616"/>
        <dbReference type="ChEBI" id="CHEBI:43474"/>
        <dbReference type="ChEBI" id="CHEBI:58467"/>
        <dbReference type="ChEBI" id="CHEBI:58475"/>
        <dbReference type="ChEBI" id="CHEBI:456216"/>
        <dbReference type="EC" id="6.3.4.23"/>
    </reaction>
</comment>
<dbReference type="PANTHER" id="PTHR38147:SF2">
    <property type="entry name" value="5-FORMAMINOIMIDAZOLE-4-CARBOXAMIDE-1-(BETA)-D-RIBOFURANOSYL 5'-MONOPHOSPHATE SYNTHETASE"/>
    <property type="match status" value="1"/>
</dbReference>
<dbReference type="SUPFAM" id="SSF56059">
    <property type="entry name" value="Glutathione synthetase ATP-binding domain-like"/>
    <property type="match status" value="1"/>
</dbReference>
<comment type="function">
    <text evidence="10">Catalyzes the ATP- and formate-dependent formylation of 5-aminoimidazole-4-carboxamide-1-beta-d-ribofuranosyl 5'-monophosphate (AICAR) to 5-formaminoimidazole-4-carboxamide-1-beta-d-ribofuranosyl 5'-monophosphate (FAICAR) in the absence of folates.</text>
</comment>
<dbReference type="PANTHER" id="PTHR38147">
    <property type="entry name" value="5-FORMAMINOIMIDAZOLE-4-CARBOXAMIDE-1-(BETA)-D-RIBOFURANOSYL 5'-MONOPHOSPHATE SYNTHETASE-RELATED"/>
    <property type="match status" value="1"/>
</dbReference>
<evidence type="ECO:0000256" key="9">
    <source>
        <dbReference type="ARBA" id="ARBA00023211"/>
    </source>
</evidence>
<keyword evidence="7 10" id="KW-0067">ATP-binding</keyword>
<dbReference type="InterPro" id="IPR010672">
    <property type="entry name" value="IMP_biosynth_PurP_N"/>
</dbReference>
<dbReference type="SUPFAM" id="SSF52440">
    <property type="entry name" value="PreATP-grasp domain"/>
    <property type="match status" value="1"/>
</dbReference>
<dbReference type="Proteomes" id="UP000474054">
    <property type="component" value="Unassembled WGS sequence"/>
</dbReference>
<reference evidence="12 15" key="1">
    <citation type="submission" date="2019-10" db="EMBL/GenBank/DDBJ databases">
        <title>Comparative genomics of sulfur disproportionating microorganisms.</title>
        <authorList>
            <person name="Ward L.M."/>
            <person name="Bertran E."/>
            <person name="Johnston D."/>
        </authorList>
    </citation>
    <scope>NUCLEOTIDE SEQUENCE [LARGE SCALE GENOMIC DNA]</scope>
    <source>
        <strain evidence="12 15">DSM 3772</strain>
    </source>
</reference>
<evidence type="ECO:0000256" key="1">
    <source>
        <dbReference type="ARBA" id="ARBA00001936"/>
    </source>
</evidence>
<name>A0A650CY45_ACIAM</name>
<comment type="cofactor">
    <cofactor evidence="2">
        <name>Mg(2+)</name>
        <dbReference type="ChEBI" id="CHEBI:18420"/>
    </cofactor>
</comment>
<dbReference type="KEGG" id="aamb:D1866_11640"/>
<dbReference type="UniPathway" id="UPA00074">
    <property type="reaction ID" value="UER00134"/>
</dbReference>
<dbReference type="NCBIfam" id="NF009778">
    <property type="entry name" value="PRK13278.1-1"/>
    <property type="match status" value="1"/>
</dbReference>
<feature type="binding site" evidence="10">
    <location>
        <position position="231"/>
    </location>
    <ligand>
        <name>5-amino-1-(5-phospho-beta-D-ribosyl)imidazole-4-carboxamide</name>
        <dbReference type="ChEBI" id="CHEBI:58475"/>
    </ligand>
</feature>
<evidence type="ECO:0000313" key="15">
    <source>
        <dbReference type="Proteomes" id="UP000474054"/>
    </source>
</evidence>
<dbReference type="InterPro" id="IPR011761">
    <property type="entry name" value="ATP-grasp"/>
</dbReference>
<keyword evidence="3 10" id="KW-0436">Ligase</keyword>
<dbReference type="GO" id="GO:0000287">
    <property type="term" value="F:magnesium ion binding"/>
    <property type="evidence" value="ECO:0007669"/>
    <property type="project" value="InterPro"/>
</dbReference>
<evidence type="ECO:0000256" key="6">
    <source>
        <dbReference type="ARBA" id="ARBA00022755"/>
    </source>
</evidence>
<evidence type="ECO:0000313" key="13">
    <source>
        <dbReference type="EMBL" id="QGR22552.1"/>
    </source>
</evidence>
<gene>
    <name evidence="10" type="primary">purP</name>
    <name evidence="13" type="ORF">D1866_11640</name>
    <name evidence="12" type="ORF">GFB69_03080</name>
</gene>